<comment type="caution">
    <text evidence="3">The sequence shown here is derived from an EMBL/GenBank/DDBJ whole genome shotgun (WGS) entry which is preliminary data.</text>
</comment>
<name>A0ABR7M1W0_9ACTN</name>
<sequence>MITITGLADRLAIIDVVNQVATAADHRDWITCRAAFTDTIDLHHDSGPGSDTVAADDVIDRWRRIWDGFAATSHAVTNHDIQIDGDRARCRSHVQALHVAAGTVTGENTYTTHGFYDDRLTRTTNGWQITACEYRQIFESGNKEIFANPAEDTRTRNVTAVQTYFRLQQEQDFEVWITLWADDGAQAIPYAPEGFPRLVTGRAQLESVYRKLFTGYAKLTIHDLRVEALHDPTRVLARWHTHADLTDGSTYDNDLIGLFEFNDDGTLRLLTEYFDPTPFSAVTGS</sequence>
<reference evidence="3 4" key="1">
    <citation type="submission" date="2020-06" db="EMBL/GenBank/DDBJ databases">
        <title>Actinomadura xiongansis sp. nov., isolated from soil of Baiyangdian.</title>
        <authorList>
            <person name="Zhang X."/>
        </authorList>
    </citation>
    <scope>NUCLEOTIDE SEQUENCE [LARGE SCALE GENOMIC DNA]</scope>
    <source>
        <strain evidence="3 4">HBUM206468</strain>
    </source>
</reference>
<feature type="domain" description="SnoaL-like" evidence="1">
    <location>
        <begin position="161"/>
        <end position="265"/>
    </location>
</feature>
<accession>A0ABR7M1W0</accession>
<dbReference type="Proteomes" id="UP000805614">
    <property type="component" value="Unassembled WGS sequence"/>
</dbReference>
<proteinExistence type="predicted"/>
<dbReference type="SUPFAM" id="SSF54427">
    <property type="entry name" value="NTF2-like"/>
    <property type="match status" value="2"/>
</dbReference>
<keyword evidence="4" id="KW-1185">Reference proteome</keyword>
<dbReference type="Pfam" id="PF12680">
    <property type="entry name" value="SnoaL_2"/>
    <property type="match status" value="1"/>
</dbReference>
<dbReference type="InterPro" id="IPR037401">
    <property type="entry name" value="SnoaL-like"/>
</dbReference>
<organism evidence="3 4">
    <name type="scientific">Actinomadura alba</name>
    <dbReference type="NCBI Taxonomy" id="406431"/>
    <lineage>
        <taxon>Bacteria</taxon>
        <taxon>Bacillati</taxon>
        <taxon>Actinomycetota</taxon>
        <taxon>Actinomycetes</taxon>
        <taxon>Streptosporangiales</taxon>
        <taxon>Thermomonosporaceae</taxon>
        <taxon>Actinomadura</taxon>
    </lineage>
</organism>
<evidence type="ECO:0000259" key="2">
    <source>
        <dbReference type="Pfam" id="PF13577"/>
    </source>
</evidence>
<evidence type="ECO:0000313" key="4">
    <source>
        <dbReference type="Proteomes" id="UP000805614"/>
    </source>
</evidence>
<gene>
    <name evidence="3" type="ORF">HKK74_37315</name>
</gene>
<feature type="domain" description="SnoaL-like" evidence="2">
    <location>
        <begin position="7"/>
        <end position="131"/>
    </location>
</feature>
<dbReference type="RefSeq" id="WP_187248151.1">
    <property type="nucleotide sequence ID" value="NZ_BAAAOK010000007.1"/>
</dbReference>
<dbReference type="EMBL" id="JABVEC010000057">
    <property type="protein sequence ID" value="MBC6471110.1"/>
    <property type="molecule type" value="Genomic_DNA"/>
</dbReference>
<evidence type="ECO:0000313" key="3">
    <source>
        <dbReference type="EMBL" id="MBC6471110.1"/>
    </source>
</evidence>
<protein>
    <submittedName>
        <fullName evidence="3">Nuclear transport factor 2 family protein</fullName>
    </submittedName>
</protein>
<dbReference type="Pfam" id="PF13577">
    <property type="entry name" value="SnoaL_4"/>
    <property type="match status" value="1"/>
</dbReference>
<evidence type="ECO:0000259" key="1">
    <source>
        <dbReference type="Pfam" id="PF12680"/>
    </source>
</evidence>
<dbReference type="InterPro" id="IPR032710">
    <property type="entry name" value="NTF2-like_dom_sf"/>
</dbReference>
<dbReference type="Gene3D" id="3.10.450.50">
    <property type="match status" value="2"/>
</dbReference>